<evidence type="ECO:0000256" key="1">
    <source>
        <dbReference type="SAM" id="MobiDB-lite"/>
    </source>
</evidence>
<dbReference type="GO" id="GO:0005634">
    <property type="term" value="C:nucleus"/>
    <property type="evidence" value="ECO:0007669"/>
    <property type="project" value="TreeGrafter"/>
</dbReference>
<dbReference type="AlphaFoldDB" id="A0A9P7B0S7"/>
<organism evidence="2 3">
    <name type="scientific">Hyphodiscus hymeniophilus</name>
    <dbReference type="NCBI Taxonomy" id="353542"/>
    <lineage>
        <taxon>Eukaryota</taxon>
        <taxon>Fungi</taxon>
        <taxon>Dikarya</taxon>
        <taxon>Ascomycota</taxon>
        <taxon>Pezizomycotina</taxon>
        <taxon>Leotiomycetes</taxon>
        <taxon>Helotiales</taxon>
        <taxon>Hyphodiscaceae</taxon>
        <taxon>Hyphodiscus</taxon>
    </lineage>
</organism>
<dbReference type="InterPro" id="IPR046341">
    <property type="entry name" value="SET_dom_sf"/>
</dbReference>
<dbReference type="Proteomes" id="UP000785200">
    <property type="component" value="Unassembled WGS sequence"/>
</dbReference>
<evidence type="ECO:0000313" key="3">
    <source>
        <dbReference type="Proteomes" id="UP000785200"/>
    </source>
</evidence>
<dbReference type="GO" id="GO:0016279">
    <property type="term" value="F:protein-lysine N-methyltransferase activity"/>
    <property type="evidence" value="ECO:0007669"/>
    <property type="project" value="TreeGrafter"/>
</dbReference>
<name>A0A9P7B0S7_9HELO</name>
<dbReference type="EMBL" id="VNKQ01000002">
    <property type="protein sequence ID" value="KAG0652527.1"/>
    <property type="molecule type" value="Genomic_DNA"/>
</dbReference>
<proteinExistence type="predicted"/>
<comment type="caution">
    <text evidence="2">The sequence shown here is derived from an EMBL/GenBank/DDBJ whole genome shotgun (WGS) entry which is preliminary data.</text>
</comment>
<gene>
    <name evidence="2" type="ORF">D0Z07_0029</name>
</gene>
<dbReference type="CDD" id="cd10527">
    <property type="entry name" value="SET_LSMT"/>
    <property type="match status" value="1"/>
</dbReference>
<sequence length="475" mass="53184">MRKAQLPIAALPAWSKLNDASFIDISVQNVEAKGFGLATERALSSVEAFDVPTLLIIPKDLILSAEAIEELAKVDQHFKQLLEAAGGKSLRGDVLLFLLMQITIGSPDHGQLVGVSNPWTEYVKILPDFIPLPTMWTEEERVMLVGTSLESALTAKMSALLREFESLREMTVGISWCDKCWWENEALHFSDWVLLDAWYRSRSLELPKAGESMVPCLDMANHSSSANAYYEQNSDNSVTLLLRPNMKLDKGAEVTISYGATKSAAEMLFSYGFIDEQTDNAIVLPIEAFEDDPLGKAKLAAFAGRPIVRISVVEGKVLWESPFLYLLSLNEEDGLEFKVLQQNDGSRSQLRVFWQGTDVTEQTTNFEALVSHHELEDVFKLRVVALLHDRIRKQLELLYESDEAVELAPMLNERCQNAALQLRKAEAGILEEAFSVVGMQKNKLLENEGVLRYLGSMERPEHPQNGLSNEDDDFS</sequence>
<dbReference type="SUPFAM" id="SSF82199">
    <property type="entry name" value="SET domain"/>
    <property type="match status" value="1"/>
</dbReference>
<dbReference type="PANTHER" id="PTHR13271:SF76">
    <property type="entry name" value="SET DOMAIN-CONTAINING PROTEIN 8"/>
    <property type="match status" value="1"/>
</dbReference>
<dbReference type="PANTHER" id="PTHR13271">
    <property type="entry name" value="UNCHARACTERIZED PUTATIVE METHYLTRANSFERASE"/>
    <property type="match status" value="1"/>
</dbReference>
<evidence type="ECO:0000313" key="2">
    <source>
        <dbReference type="EMBL" id="KAG0652527.1"/>
    </source>
</evidence>
<dbReference type="Gene3D" id="3.90.1410.10">
    <property type="entry name" value="set domain protein methyltransferase, domain 1"/>
    <property type="match status" value="1"/>
</dbReference>
<protein>
    <submittedName>
        <fullName evidence="2">SET domain-containing 8</fullName>
    </submittedName>
</protein>
<keyword evidence="3" id="KW-1185">Reference proteome</keyword>
<accession>A0A9P7B0S7</accession>
<feature type="region of interest" description="Disordered" evidence="1">
    <location>
        <begin position="456"/>
        <end position="475"/>
    </location>
</feature>
<dbReference type="OrthoDB" id="441812at2759"/>
<reference evidence="2" key="1">
    <citation type="submission" date="2019-07" db="EMBL/GenBank/DDBJ databases">
        <title>Hyphodiscus hymeniophilus genome sequencing and assembly.</title>
        <authorList>
            <person name="Kramer G."/>
            <person name="Nodwell J."/>
        </authorList>
    </citation>
    <scope>NUCLEOTIDE SEQUENCE</scope>
    <source>
        <strain evidence="2">ATCC 34498</strain>
    </source>
</reference>
<dbReference type="InterPro" id="IPR050600">
    <property type="entry name" value="SETD3_SETD6_MTase"/>
</dbReference>